<comment type="caution">
    <text evidence="2">The sequence shown here is derived from an EMBL/GenBank/DDBJ whole genome shotgun (WGS) entry which is preliminary data.</text>
</comment>
<dbReference type="InterPro" id="IPR051468">
    <property type="entry name" value="Fungal_SecMetab_SDRs"/>
</dbReference>
<dbReference type="Proteomes" id="UP001201449">
    <property type="component" value="Unassembled WGS sequence"/>
</dbReference>
<name>A0ABS9BY23_9BACT</name>
<sequence>MKIALVTGAYKGLGFEWCRQLAKCGYKVILTARDFEKARAAAAILNEQDIVIYPRELEVTNEDQLAELATWSAGMFGRIDLIVNNAGVNPKDYADKDKMAKAFYLDQLDAEEMLKVIHINSIAPLLVVKHFRWLLKKGQQPVVLNISSWLASVTNLRFGGHYGYVGSKNLLNVLNKSMAFELTRDGIICLNVNPGWVKTDMGGQKAEFTPEESVKLIIQNVLGKARLENSGSFVNYDGIPHPW</sequence>
<proteinExistence type="inferred from homology"/>
<evidence type="ECO:0000313" key="2">
    <source>
        <dbReference type="EMBL" id="MCF1752647.1"/>
    </source>
</evidence>
<comment type="similarity">
    <text evidence="1">Belongs to the short-chain dehydrogenases/reductases (SDR) family.</text>
</comment>
<dbReference type="Gene3D" id="3.40.50.720">
    <property type="entry name" value="NAD(P)-binding Rossmann-like Domain"/>
    <property type="match status" value="1"/>
</dbReference>
<reference evidence="2 3" key="1">
    <citation type="submission" date="2022-01" db="EMBL/GenBank/DDBJ databases">
        <title>Mariniradius saccharolyticus sp. nov., isolated from sediment of a river.</title>
        <authorList>
            <person name="Liu H."/>
        </authorList>
    </citation>
    <scope>NUCLEOTIDE SEQUENCE [LARGE SCALE GENOMIC DNA]</scope>
    <source>
        <strain evidence="2 3">RY-2</strain>
    </source>
</reference>
<dbReference type="PRINTS" id="PR00080">
    <property type="entry name" value="SDRFAMILY"/>
</dbReference>
<protein>
    <submittedName>
        <fullName evidence="2">SDR family oxidoreductase</fullName>
    </submittedName>
</protein>
<evidence type="ECO:0000313" key="3">
    <source>
        <dbReference type="Proteomes" id="UP001201449"/>
    </source>
</evidence>
<dbReference type="InterPro" id="IPR036291">
    <property type="entry name" value="NAD(P)-bd_dom_sf"/>
</dbReference>
<accession>A0ABS9BY23</accession>
<evidence type="ECO:0000256" key="1">
    <source>
        <dbReference type="RuleBase" id="RU000363"/>
    </source>
</evidence>
<dbReference type="PRINTS" id="PR00081">
    <property type="entry name" value="GDHRDH"/>
</dbReference>
<dbReference type="PANTHER" id="PTHR43544">
    <property type="entry name" value="SHORT-CHAIN DEHYDROGENASE/REDUCTASE"/>
    <property type="match status" value="1"/>
</dbReference>
<dbReference type="RefSeq" id="WP_234862509.1">
    <property type="nucleotide sequence ID" value="NZ_JAKEVZ010000014.1"/>
</dbReference>
<keyword evidence="3" id="KW-1185">Reference proteome</keyword>
<dbReference type="EMBL" id="JAKEVZ010000014">
    <property type="protein sequence ID" value="MCF1752647.1"/>
    <property type="molecule type" value="Genomic_DNA"/>
</dbReference>
<dbReference type="CDD" id="cd05325">
    <property type="entry name" value="carb_red_sniffer_like_SDR_c"/>
    <property type="match status" value="1"/>
</dbReference>
<dbReference type="SUPFAM" id="SSF51735">
    <property type="entry name" value="NAD(P)-binding Rossmann-fold domains"/>
    <property type="match status" value="1"/>
</dbReference>
<dbReference type="PANTHER" id="PTHR43544:SF12">
    <property type="entry name" value="NAD(P)-BINDING ROSSMANN-FOLD SUPERFAMILY PROTEIN"/>
    <property type="match status" value="1"/>
</dbReference>
<dbReference type="Pfam" id="PF00106">
    <property type="entry name" value="adh_short"/>
    <property type="match status" value="1"/>
</dbReference>
<dbReference type="InterPro" id="IPR002347">
    <property type="entry name" value="SDR_fam"/>
</dbReference>
<gene>
    <name evidence="2" type="ORF">L0U89_16435</name>
</gene>
<organism evidence="2 3">
    <name type="scientific">Mariniradius sediminis</name>
    <dbReference type="NCBI Taxonomy" id="2909237"/>
    <lineage>
        <taxon>Bacteria</taxon>
        <taxon>Pseudomonadati</taxon>
        <taxon>Bacteroidota</taxon>
        <taxon>Cytophagia</taxon>
        <taxon>Cytophagales</taxon>
        <taxon>Cyclobacteriaceae</taxon>
        <taxon>Mariniradius</taxon>
    </lineage>
</organism>